<dbReference type="EMBL" id="JACIDJ010000001">
    <property type="protein sequence ID" value="MBB3897082.1"/>
    <property type="molecule type" value="Genomic_DNA"/>
</dbReference>
<sequence length="52" mass="6029">MNPDTRNDTPIHQRQEMRGQAERPMVHHPEDFDDGLVHAHNYACGERGRPAH</sequence>
<organism evidence="2 3">
    <name type="scientific">Roseococcus suduntuyensis</name>
    <dbReference type="NCBI Taxonomy" id="455361"/>
    <lineage>
        <taxon>Bacteria</taxon>
        <taxon>Pseudomonadati</taxon>
        <taxon>Pseudomonadota</taxon>
        <taxon>Alphaproteobacteria</taxon>
        <taxon>Acetobacterales</taxon>
        <taxon>Roseomonadaceae</taxon>
        <taxon>Roseococcus</taxon>
    </lineage>
</organism>
<dbReference type="Proteomes" id="UP000553193">
    <property type="component" value="Unassembled WGS sequence"/>
</dbReference>
<reference evidence="2 3" key="1">
    <citation type="submission" date="2020-08" db="EMBL/GenBank/DDBJ databases">
        <title>Genomic Encyclopedia of Type Strains, Phase IV (KMG-IV): sequencing the most valuable type-strain genomes for metagenomic binning, comparative biology and taxonomic classification.</title>
        <authorList>
            <person name="Goeker M."/>
        </authorList>
    </citation>
    <scope>NUCLEOTIDE SEQUENCE [LARGE SCALE GENOMIC DNA]</scope>
    <source>
        <strain evidence="2 3">DSM 19979</strain>
    </source>
</reference>
<proteinExistence type="predicted"/>
<keyword evidence="3" id="KW-1185">Reference proteome</keyword>
<protein>
    <submittedName>
        <fullName evidence="2">Uncharacterized protein</fullName>
    </submittedName>
</protein>
<dbReference type="AlphaFoldDB" id="A0A840A869"/>
<gene>
    <name evidence="2" type="ORF">GGQ83_000508</name>
</gene>
<accession>A0A840A869</accession>
<dbReference type="RefSeq" id="WP_184382024.1">
    <property type="nucleotide sequence ID" value="NZ_JACIDJ010000001.1"/>
</dbReference>
<name>A0A840A869_9PROT</name>
<evidence type="ECO:0000256" key="1">
    <source>
        <dbReference type="SAM" id="MobiDB-lite"/>
    </source>
</evidence>
<feature type="region of interest" description="Disordered" evidence="1">
    <location>
        <begin position="1"/>
        <end position="35"/>
    </location>
</feature>
<evidence type="ECO:0000313" key="2">
    <source>
        <dbReference type="EMBL" id="MBB3897082.1"/>
    </source>
</evidence>
<feature type="compositionally biased region" description="Basic and acidic residues" evidence="1">
    <location>
        <begin position="1"/>
        <end position="30"/>
    </location>
</feature>
<evidence type="ECO:0000313" key="3">
    <source>
        <dbReference type="Proteomes" id="UP000553193"/>
    </source>
</evidence>
<comment type="caution">
    <text evidence="2">The sequence shown here is derived from an EMBL/GenBank/DDBJ whole genome shotgun (WGS) entry which is preliminary data.</text>
</comment>